<evidence type="ECO:0000256" key="3">
    <source>
        <dbReference type="ARBA" id="ARBA00022692"/>
    </source>
</evidence>
<evidence type="ECO:0000256" key="7">
    <source>
        <dbReference type="SAM" id="MobiDB-lite"/>
    </source>
</evidence>
<gene>
    <name evidence="9" type="ORF">EH32_11040</name>
</gene>
<organism evidence="9 10">
    <name type="scientific">Erythrobacter litoralis</name>
    <dbReference type="NCBI Taxonomy" id="39960"/>
    <lineage>
        <taxon>Bacteria</taxon>
        <taxon>Pseudomonadati</taxon>
        <taxon>Pseudomonadota</taxon>
        <taxon>Alphaproteobacteria</taxon>
        <taxon>Sphingomonadales</taxon>
        <taxon>Erythrobacteraceae</taxon>
        <taxon>Erythrobacter/Porphyrobacter group</taxon>
        <taxon>Erythrobacter</taxon>
    </lineage>
</organism>
<keyword evidence="4" id="KW-0732">Signal</keyword>
<dbReference type="GO" id="GO:0019867">
    <property type="term" value="C:outer membrane"/>
    <property type="evidence" value="ECO:0007669"/>
    <property type="project" value="InterPro"/>
</dbReference>
<name>A0A074N5J7_9SPHN</name>
<dbReference type="EMBL" id="JMIX01000006">
    <property type="protein sequence ID" value="KEO93252.1"/>
    <property type="molecule type" value="Genomic_DNA"/>
</dbReference>
<comment type="caution">
    <text evidence="9">The sequence shown here is derived from an EMBL/GenBank/DDBJ whole genome shotgun (WGS) entry which is preliminary data.</text>
</comment>
<feature type="compositionally biased region" description="Acidic residues" evidence="7">
    <location>
        <begin position="621"/>
        <end position="635"/>
    </location>
</feature>
<dbReference type="AlphaFoldDB" id="A0A074N5J7"/>
<evidence type="ECO:0000259" key="8">
    <source>
        <dbReference type="Pfam" id="PF01103"/>
    </source>
</evidence>
<feature type="compositionally biased region" description="Basic and acidic residues" evidence="7">
    <location>
        <begin position="49"/>
        <end position="62"/>
    </location>
</feature>
<keyword evidence="5" id="KW-0472">Membrane</keyword>
<dbReference type="Gene3D" id="3.10.20.310">
    <property type="entry name" value="membrane protein fhac"/>
    <property type="match status" value="1"/>
</dbReference>
<evidence type="ECO:0000256" key="1">
    <source>
        <dbReference type="ARBA" id="ARBA00004370"/>
    </source>
</evidence>
<keyword evidence="3" id="KW-0812">Transmembrane</keyword>
<dbReference type="Gene3D" id="2.40.160.50">
    <property type="entry name" value="membrane protein fhac: a member of the omp85/tpsb transporter family"/>
    <property type="match status" value="1"/>
</dbReference>
<evidence type="ECO:0000313" key="9">
    <source>
        <dbReference type="EMBL" id="KEO93252.1"/>
    </source>
</evidence>
<comment type="subcellular location">
    <subcellularLocation>
        <location evidence="1">Membrane</location>
    </subcellularLocation>
</comment>
<feature type="compositionally biased region" description="Acidic residues" evidence="7">
    <location>
        <begin position="72"/>
        <end position="81"/>
    </location>
</feature>
<dbReference type="PANTHER" id="PTHR12815">
    <property type="entry name" value="SORTING AND ASSEMBLY MACHINERY SAMM50 PROTEIN FAMILY MEMBER"/>
    <property type="match status" value="1"/>
</dbReference>
<evidence type="ECO:0000256" key="5">
    <source>
        <dbReference type="ARBA" id="ARBA00023136"/>
    </source>
</evidence>
<keyword evidence="2" id="KW-1134">Transmembrane beta strand</keyword>
<dbReference type="Proteomes" id="UP000027866">
    <property type="component" value="Unassembled WGS sequence"/>
</dbReference>
<keyword evidence="10" id="KW-1185">Reference proteome</keyword>
<keyword evidence="6" id="KW-0998">Cell outer membrane</keyword>
<dbReference type="PANTHER" id="PTHR12815:SF47">
    <property type="entry name" value="TRANSLOCATION AND ASSEMBLY MODULE SUBUNIT TAMA"/>
    <property type="match status" value="1"/>
</dbReference>
<evidence type="ECO:0000256" key="4">
    <source>
        <dbReference type="ARBA" id="ARBA00022729"/>
    </source>
</evidence>
<dbReference type="InterPro" id="IPR039910">
    <property type="entry name" value="D15-like"/>
</dbReference>
<proteinExistence type="predicted"/>
<feature type="region of interest" description="Disordered" evidence="7">
    <location>
        <begin position="611"/>
        <end position="640"/>
    </location>
</feature>
<sequence>MPGPPEPPDGADLPQPEPVISQEEFEREMPDLSPEDDPALDEPLETIGEFERRMDGADEDPPRGTSEPAPLGEEDLADGDPIEAIGDAPIEDTALTDPLSPIESFELEAVTFEDDDEPAPELIEISYRIELAGLEQADAETAADLRDRFFELSALEAGDGDAANIAQLNARLTEDAELAQRLLAAQGWFGASVRPRLDRDDDTGPLVARIEVEPGQRYVFEEIIVDAPPVDPPNLIRDTLDLEPGEPIVASRVQGAEARVAVKLPQEGYPFVEIGERDILLDRATGGGVYTLPVDPGPLSVFGAITTSGDLAFSEEHVAEIARFERGEPYDSRMLNDLRQALVATGLFDTVAVYPQPTGEGAGEGREYARVVVEQDAGPPRTIAGNAGFGTGRGFSVEGSWTHRNLFPPEGALSARALAGTQEQALGVTFRRSNAGRRDRSFELSADALRSDFEAFEAFTGRVAAMVRYISTPIWQKRLTYGYGVQFFVSNEQDFDLVRNERDRRTFMVAGLKGEVGFDTSDSLLNPTEGFRLTALVEPEASLNNGFEPYVRAQIDGSAYFPASESIVLAGRVRVGTIQGIDRFDLAPSRRFYAGGGGSVRGFGFQELGPRVLEPNPNFPDPEDIEPGTDPEDLPDPFRSRPIGGRSLVEAAAEVRYRFGDYGVAAFVDAGQVYTQSMPQFDDIRFGVGIGGRYYTNFGPVRVDIAMPIDRRRGESSFAVYVSIGQAF</sequence>
<evidence type="ECO:0000313" key="10">
    <source>
        <dbReference type="Proteomes" id="UP000027866"/>
    </source>
</evidence>
<evidence type="ECO:0000256" key="2">
    <source>
        <dbReference type="ARBA" id="ARBA00022452"/>
    </source>
</evidence>
<dbReference type="InterPro" id="IPR000184">
    <property type="entry name" value="Bac_surfAg_D15"/>
</dbReference>
<evidence type="ECO:0000256" key="6">
    <source>
        <dbReference type="ARBA" id="ARBA00023237"/>
    </source>
</evidence>
<feature type="compositionally biased region" description="Acidic residues" evidence="7">
    <location>
        <begin position="33"/>
        <end position="44"/>
    </location>
</feature>
<protein>
    <submittedName>
        <fullName evidence="9">Membrane protein</fullName>
    </submittedName>
</protein>
<dbReference type="Pfam" id="PF01103">
    <property type="entry name" value="Omp85"/>
    <property type="match status" value="1"/>
</dbReference>
<reference evidence="9 10" key="1">
    <citation type="submission" date="2014-04" db="EMBL/GenBank/DDBJ databases">
        <title>A comprehensive comparison of genomes of Erythrobacter spp. Strains.</title>
        <authorList>
            <person name="Zheng Q."/>
        </authorList>
    </citation>
    <scope>NUCLEOTIDE SEQUENCE [LARGE SCALE GENOMIC DNA]</scope>
    <source>
        <strain evidence="9 10">DSM 8509</strain>
    </source>
</reference>
<dbReference type="RefSeq" id="WP_236922225.1">
    <property type="nucleotide sequence ID" value="NZ_CP017057.1"/>
</dbReference>
<feature type="domain" description="Bacterial surface antigen (D15)" evidence="8">
    <location>
        <begin position="413"/>
        <end position="728"/>
    </location>
</feature>
<accession>A0A074N5J7</accession>
<feature type="region of interest" description="Disordered" evidence="7">
    <location>
        <begin position="1"/>
        <end position="84"/>
    </location>
</feature>